<proteinExistence type="predicted"/>
<name>A0A844XW69_9SPHN</name>
<keyword evidence="1" id="KW-0812">Transmembrane</keyword>
<dbReference type="AlphaFoldDB" id="A0A844XW69"/>
<sequence>MIGDRHRSRGVGKDQGEPMKLTTLTTGLALAVAGIALAFPSEGQAQKRIEQQNGPWKHRGAGVVFPDRVGQFERTSITEYTSNGRDGSVGYRLVNDDGTLILTAYLYPKVDGANCAEIFADAASHIAKNPGAQEERIWLSPSPDRARASAALSIRYAMPENYTGEGRPASLSDLYLYCPAKGDWLVKYRATWFGGTAENFPDPLDLMSAIDWRAAER</sequence>
<evidence type="ECO:0000256" key="1">
    <source>
        <dbReference type="SAM" id="Phobius"/>
    </source>
</evidence>
<dbReference type="RefSeq" id="WP_160606144.1">
    <property type="nucleotide sequence ID" value="NZ_WTYF01000003.1"/>
</dbReference>
<organism evidence="2 3">
    <name type="scientific">Qipengyuania gaetbuli</name>
    <dbReference type="NCBI Taxonomy" id="266952"/>
    <lineage>
        <taxon>Bacteria</taxon>
        <taxon>Pseudomonadati</taxon>
        <taxon>Pseudomonadota</taxon>
        <taxon>Alphaproteobacteria</taxon>
        <taxon>Sphingomonadales</taxon>
        <taxon>Erythrobacteraceae</taxon>
        <taxon>Qipengyuania</taxon>
    </lineage>
</organism>
<dbReference type="OrthoDB" id="7462684at2"/>
<dbReference type="Proteomes" id="UP000444185">
    <property type="component" value="Unassembled WGS sequence"/>
</dbReference>
<reference evidence="2 3" key="1">
    <citation type="submission" date="2019-12" db="EMBL/GenBank/DDBJ databases">
        <title>Genomic-based taxomic classification of the family Erythrobacteraceae.</title>
        <authorList>
            <person name="Xu L."/>
        </authorList>
    </citation>
    <scope>NUCLEOTIDE SEQUENCE [LARGE SCALE GENOMIC DNA]</scope>
    <source>
        <strain evidence="2 3">DSM 16225</strain>
    </source>
</reference>
<gene>
    <name evidence="2" type="ORF">GRI42_00630</name>
</gene>
<accession>A0A844XW69</accession>
<dbReference type="EMBL" id="WTYF01000003">
    <property type="protein sequence ID" value="MXO49804.1"/>
    <property type="molecule type" value="Genomic_DNA"/>
</dbReference>
<evidence type="ECO:0000313" key="3">
    <source>
        <dbReference type="Proteomes" id="UP000444185"/>
    </source>
</evidence>
<keyword evidence="1" id="KW-0472">Membrane</keyword>
<keyword evidence="1" id="KW-1133">Transmembrane helix</keyword>
<protein>
    <submittedName>
        <fullName evidence="2">Uncharacterized protein</fullName>
    </submittedName>
</protein>
<keyword evidence="3" id="KW-1185">Reference proteome</keyword>
<evidence type="ECO:0000313" key="2">
    <source>
        <dbReference type="EMBL" id="MXO49804.1"/>
    </source>
</evidence>
<feature type="transmembrane region" description="Helical" evidence="1">
    <location>
        <begin position="21"/>
        <end position="39"/>
    </location>
</feature>
<comment type="caution">
    <text evidence="2">The sequence shown here is derived from an EMBL/GenBank/DDBJ whole genome shotgun (WGS) entry which is preliminary data.</text>
</comment>